<comment type="caution">
    <text evidence="2">The sequence shown here is derived from an EMBL/GenBank/DDBJ whole genome shotgun (WGS) entry which is preliminary data.</text>
</comment>
<sequence>MVIPPFPVTPLTLLLLSLAGLAGGGLYLLTLISEHEGGSGALLGRGIVVLLAGVFALVGFVVARRKGYGWLERIE</sequence>
<dbReference type="Proteomes" id="UP001501710">
    <property type="component" value="Unassembled WGS sequence"/>
</dbReference>
<keyword evidence="1" id="KW-0812">Transmembrane</keyword>
<accession>A0ABP8BSD6</accession>
<protein>
    <submittedName>
        <fullName evidence="2">Uncharacterized protein</fullName>
    </submittedName>
</protein>
<evidence type="ECO:0000256" key="1">
    <source>
        <dbReference type="SAM" id="Phobius"/>
    </source>
</evidence>
<keyword evidence="1" id="KW-0472">Membrane</keyword>
<feature type="transmembrane region" description="Helical" evidence="1">
    <location>
        <begin position="12"/>
        <end position="30"/>
    </location>
</feature>
<evidence type="ECO:0000313" key="3">
    <source>
        <dbReference type="Proteomes" id="UP001501710"/>
    </source>
</evidence>
<organism evidence="2 3">
    <name type="scientific">Actinomadura meridiana</name>
    <dbReference type="NCBI Taxonomy" id="559626"/>
    <lineage>
        <taxon>Bacteria</taxon>
        <taxon>Bacillati</taxon>
        <taxon>Actinomycetota</taxon>
        <taxon>Actinomycetes</taxon>
        <taxon>Streptosporangiales</taxon>
        <taxon>Thermomonosporaceae</taxon>
        <taxon>Actinomadura</taxon>
    </lineage>
</organism>
<proteinExistence type="predicted"/>
<keyword evidence="1" id="KW-1133">Transmembrane helix</keyword>
<dbReference type="RefSeq" id="WP_344887948.1">
    <property type="nucleotide sequence ID" value="NZ_BAABAS010000001.1"/>
</dbReference>
<reference evidence="3" key="1">
    <citation type="journal article" date="2019" name="Int. J. Syst. Evol. Microbiol.">
        <title>The Global Catalogue of Microorganisms (GCM) 10K type strain sequencing project: providing services to taxonomists for standard genome sequencing and annotation.</title>
        <authorList>
            <consortium name="The Broad Institute Genomics Platform"/>
            <consortium name="The Broad Institute Genome Sequencing Center for Infectious Disease"/>
            <person name="Wu L."/>
            <person name="Ma J."/>
        </authorList>
    </citation>
    <scope>NUCLEOTIDE SEQUENCE [LARGE SCALE GENOMIC DNA]</scope>
    <source>
        <strain evidence="3">JCM 17440</strain>
    </source>
</reference>
<gene>
    <name evidence="2" type="ORF">GCM10022254_01800</name>
</gene>
<keyword evidence="3" id="KW-1185">Reference proteome</keyword>
<evidence type="ECO:0000313" key="2">
    <source>
        <dbReference type="EMBL" id="GAA4223796.1"/>
    </source>
</evidence>
<feature type="transmembrane region" description="Helical" evidence="1">
    <location>
        <begin position="42"/>
        <end position="63"/>
    </location>
</feature>
<dbReference type="EMBL" id="BAABAS010000001">
    <property type="protein sequence ID" value="GAA4223796.1"/>
    <property type="molecule type" value="Genomic_DNA"/>
</dbReference>
<name>A0ABP8BSD6_9ACTN</name>